<dbReference type="InterPro" id="IPR050346">
    <property type="entry name" value="FMO-like"/>
</dbReference>
<sequence length="424" mass="48063">MRVAVIGAGAAGLCAVRHLIAKPKTFQVVGFEQGDRVGGTWIYTDKKGQDEYGLPIHSSMYKNLRTNLPKEVMAFPDFPFDKNLPSFVRHEDVLKYLEDYAEHFDLYPFIKFRTHVVQLLPKKCESKLSWEITYNTLSDVNKSQTDQFDAVIVCNGHYSVPIIPNIAGLDSFKGEIIHSHLYRDAETMRNKRVVCLGAGASGQDIAIEISSTAKMVFLSHNKSPLQSVLPTNIQQCPGIDRVEGKTVVLTSGEILDVDIILLCTGYHYSFPFLTEQCHLSVDKEERITPLYKHLIHTEFPSLCFIGLCKTICPFPQFNVQVQFFLASLDGSFTLPSKEEMDKDTEKDLELRLSQGLPLRHAHTMATRQWEYNNQLAKMANLEPIPPGVQVLYDMVHEKRVKNLPGYKKINYRMTGPESFETIEA</sequence>
<name>A0AAN8K165_PATCE</name>
<keyword evidence="7 8" id="KW-0503">Monooxygenase</keyword>
<keyword evidence="4 8" id="KW-0274">FAD</keyword>
<dbReference type="InterPro" id="IPR020946">
    <property type="entry name" value="Flavin_mOase-like"/>
</dbReference>
<dbReference type="PIRSF" id="PIRSF000332">
    <property type="entry name" value="FMO"/>
    <property type="match status" value="1"/>
</dbReference>
<dbReference type="InterPro" id="IPR036188">
    <property type="entry name" value="FAD/NAD-bd_sf"/>
</dbReference>
<dbReference type="GO" id="GO:0050660">
    <property type="term" value="F:flavin adenine dinucleotide binding"/>
    <property type="evidence" value="ECO:0007669"/>
    <property type="project" value="InterPro"/>
</dbReference>
<dbReference type="AlphaFoldDB" id="A0AAN8K165"/>
<gene>
    <name evidence="9" type="ORF">SNE40_008086</name>
</gene>
<dbReference type="FunFam" id="3.50.50.60:FF:000138">
    <property type="entry name" value="Flavin-containing monooxygenase"/>
    <property type="match status" value="1"/>
</dbReference>
<dbReference type="GO" id="GO:0004499">
    <property type="term" value="F:N,N-dimethylaniline monooxygenase activity"/>
    <property type="evidence" value="ECO:0007669"/>
    <property type="project" value="InterPro"/>
</dbReference>
<comment type="cofactor">
    <cofactor evidence="1 8">
        <name>FAD</name>
        <dbReference type="ChEBI" id="CHEBI:57692"/>
    </cofactor>
</comment>
<evidence type="ECO:0000256" key="2">
    <source>
        <dbReference type="ARBA" id="ARBA00009183"/>
    </source>
</evidence>
<dbReference type="Proteomes" id="UP001347796">
    <property type="component" value="Unassembled WGS sequence"/>
</dbReference>
<protein>
    <recommendedName>
        <fullName evidence="8">Flavin-containing monooxygenase</fullName>
        <ecNumber evidence="8">1.-.-.-</ecNumber>
    </recommendedName>
</protein>
<organism evidence="9 10">
    <name type="scientific">Patella caerulea</name>
    <name type="common">Rayed Mediterranean limpet</name>
    <dbReference type="NCBI Taxonomy" id="87958"/>
    <lineage>
        <taxon>Eukaryota</taxon>
        <taxon>Metazoa</taxon>
        <taxon>Spiralia</taxon>
        <taxon>Lophotrochozoa</taxon>
        <taxon>Mollusca</taxon>
        <taxon>Gastropoda</taxon>
        <taxon>Patellogastropoda</taxon>
        <taxon>Patelloidea</taxon>
        <taxon>Patellidae</taxon>
        <taxon>Patella</taxon>
    </lineage>
</organism>
<dbReference type="PANTHER" id="PTHR23023">
    <property type="entry name" value="DIMETHYLANILINE MONOOXYGENASE"/>
    <property type="match status" value="1"/>
</dbReference>
<keyword evidence="5" id="KW-0521">NADP</keyword>
<dbReference type="EMBL" id="JAZGQO010000006">
    <property type="protein sequence ID" value="KAK6185960.1"/>
    <property type="molecule type" value="Genomic_DNA"/>
</dbReference>
<dbReference type="Gene3D" id="3.50.50.60">
    <property type="entry name" value="FAD/NAD(P)-binding domain"/>
    <property type="match status" value="2"/>
</dbReference>
<dbReference type="Pfam" id="PF00743">
    <property type="entry name" value="FMO-like"/>
    <property type="match status" value="2"/>
</dbReference>
<keyword evidence="10" id="KW-1185">Reference proteome</keyword>
<evidence type="ECO:0000313" key="9">
    <source>
        <dbReference type="EMBL" id="KAK6185960.1"/>
    </source>
</evidence>
<reference evidence="9 10" key="1">
    <citation type="submission" date="2024-01" db="EMBL/GenBank/DDBJ databases">
        <title>The genome of the rayed Mediterranean limpet Patella caerulea (Linnaeus, 1758).</title>
        <authorList>
            <person name="Anh-Thu Weber A."/>
            <person name="Halstead-Nussloch G."/>
        </authorList>
    </citation>
    <scope>NUCLEOTIDE SEQUENCE [LARGE SCALE GENOMIC DNA]</scope>
    <source>
        <strain evidence="9">AATW-2023a</strain>
        <tissue evidence="9">Whole specimen</tissue>
    </source>
</reference>
<evidence type="ECO:0000256" key="3">
    <source>
        <dbReference type="ARBA" id="ARBA00022630"/>
    </source>
</evidence>
<evidence type="ECO:0000256" key="8">
    <source>
        <dbReference type="RuleBase" id="RU361177"/>
    </source>
</evidence>
<keyword evidence="3 8" id="KW-0285">Flavoprotein</keyword>
<keyword evidence="6 8" id="KW-0560">Oxidoreductase</keyword>
<proteinExistence type="inferred from homology"/>
<dbReference type="EC" id="1.-.-.-" evidence="8"/>
<dbReference type="InterPro" id="IPR000960">
    <property type="entry name" value="Flavin_mOase"/>
</dbReference>
<comment type="similarity">
    <text evidence="2 8">Belongs to the FMO family.</text>
</comment>
<evidence type="ECO:0000256" key="7">
    <source>
        <dbReference type="ARBA" id="ARBA00023033"/>
    </source>
</evidence>
<evidence type="ECO:0000256" key="5">
    <source>
        <dbReference type="ARBA" id="ARBA00022857"/>
    </source>
</evidence>
<evidence type="ECO:0000256" key="1">
    <source>
        <dbReference type="ARBA" id="ARBA00001974"/>
    </source>
</evidence>
<dbReference type="GO" id="GO:0050661">
    <property type="term" value="F:NADP binding"/>
    <property type="evidence" value="ECO:0007669"/>
    <property type="project" value="InterPro"/>
</dbReference>
<dbReference type="SUPFAM" id="SSF51905">
    <property type="entry name" value="FAD/NAD(P)-binding domain"/>
    <property type="match status" value="2"/>
</dbReference>
<dbReference type="PRINTS" id="PR00370">
    <property type="entry name" value="FMOXYGENASE"/>
</dbReference>
<evidence type="ECO:0000256" key="6">
    <source>
        <dbReference type="ARBA" id="ARBA00023002"/>
    </source>
</evidence>
<accession>A0AAN8K165</accession>
<comment type="caution">
    <text evidence="9">The sequence shown here is derived from an EMBL/GenBank/DDBJ whole genome shotgun (WGS) entry which is preliminary data.</text>
</comment>
<evidence type="ECO:0000313" key="10">
    <source>
        <dbReference type="Proteomes" id="UP001347796"/>
    </source>
</evidence>
<evidence type="ECO:0000256" key="4">
    <source>
        <dbReference type="ARBA" id="ARBA00022827"/>
    </source>
</evidence>